<gene>
    <name evidence="2" type="ORF">EDB95_0264</name>
</gene>
<reference evidence="2 3" key="1">
    <citation type="submission" date="2019-03" db="EMBL/GenBank/DDBJ databases">
        <title>Genomic Encyclopedia of Type Strains, Phase IV (KMG-IV): sequencing the most valuable type-strain genomes for metagenomic binning, comparative biology and taxonomic classification.</title>
        <authorList>
            <person name="Goeker M."/>
        </authorList>
    </citation>
    <scope>NUCLEOTIDE SEQUENCE [LARGE SCALE GENOMIC DNA]</scope>
    <source>
        <strain evidence="2 3">DSM 100059</strain>
    </source>
</reference>
<feature type="domain" description="AB hydrolase-1" evidence="1">
    <location>
        <begin position="23"/>
        <end position="151"/>
    </location>
</feature>
<evidence type="ECO:0000259" key="1">
    <source>
        <dbReference type="Pfam" id="PF00561"/>
    </source>
</evidence>
<dbReference type="EMBL" id="SODV01000001">
    <property type="protein sequence ID" value="TDW99255.1"/>
    <property type="molecule type" value="Genomic_DNA"/>
</dbReference>
<organism evidence="2 3">
    <name type="scientific">Dinghuibacter silviterrae</name>
    <dbReference type="NCBI Taxonomy" id="1539049"/>
    <lineage>
        <taxon>Bacteria</taxon>
        <taxon>Pseudomonadati</taxon>
        <taxon>Bacteroidota</taxon>
        <taxon>Chitinophagia</taxon>
        <taxon>Chitinophagales</taxon>
        <taxon>Chitinophagaceae</taxon>
        <taxon>Dinghuibacter</taxon>
    </lineage>
</organism>
<dbReference type="PANTHER" id="PTHR43433">
    <property type="entry name" value="HYDROLASE, ALPHA/BETA FOLD FAMILY PROTEIN"/>
    <property type="match status" value="1"/>
</dbReference>
<dbReference type="RefSeq" id="WP_133989794.1">
    <property type="nucleotide sequence ID" value="NZ_SODV01000001.1"/>
</dbReference>
<comment type="caution">
    <text evidence="2">The sequence shown here is derived from an EMBL/GenBank/DDBJ whole genome shotgun (WGS) entry which is preliminary data.</text>
</comment>
<sequence>MPIITINHHRVHYQEMNPCGRETVVMIHGMLSNLSVYYFHIAPLIAEHYRVVLYDLRGHGRSERASTGYGLQSMSEDLLALADVLSLDTVHLVGYSFGGLVALKTALLAPDRIGKLAVIEAPDPADRDIVEVFAGFSREVLIDGIRYQAGQAGRWMGKRQLERNYDVYRFLLHETSFRSDTAADTDFLSEPGLRHIRKDALLIYGKNSACVSTGNRLWLKIPRSRLVFLEGDHNVPVQEPAGTANALGRFLGVRQHSEMVAF</sequence>
<dbReference type="PRINTS" id="PR00111">
    <property type="entry name" value="ABHYDROLASE"/>
</dbReference>
<evidence type="ECO:0000313" key="2">
    <source>
        <dbReference type="EMBL" id="TDW99255.1"/>
    </source>
</evidence>
<dbReference type="OrthoDB" id="9780932at2"/>
<keyword evidence="3" id="KW-1185">Reference proteome</keyword>
<dbReference type="PANTHER" id="PTHR43433:SF5">
    <property type="entry name" value="AB HYDROLASE-1 DOMAIN-CONTAINING PROTEIN"/>
    <property type="match status" value="1"/>
</dbReference>
<dbReference type="SUPFAM" id="SSF53474">
    <property type="entry name" value="alpha/beta-Hydrolases"/>
    <property type="match status" value="1"/>
</dbReference>
<name>A0A4R8DNG6_9BACT</name>
<dbReference type="Proteomes" id="UP000294498">
    <property type="component" value="Unassembled WGS sequence"/>
</dbReference>
<dbReference type="Gene3D" id="3.40.50.1820">
    <property type="entry name" value="alpha/beta hydrolase"/>
    <property type="match status" value="1"/>
</dbReference>
<evidence type="ECO:0000313" key="3">
    <source>
        <dbReference type="Proteomes" id="UP000294498"/>
    </source>
</evidence>
<dbReference type="InterPro" id="IPR029058">
    <property type="entry name" value="AB_hydrolase_fold"/>
</dbReference>
<dbReference type="Pfam" id="PF00561">
    <property type="entry name" value="Abhydrolase_1"/>
    <property type="match status" value="1"/>
</dbReference>
<accession>A0A4R8DNG6</accession>
<protein>
    <submittedName>
        <fullName evidence="2">Pimeloyl-ACP methyl ester carboxylesterase</fullName>
    </submittedName>
</protein>
<dbReference type="AlphaFoldDB" id="A0A4R8DNG6"/>
<proteinExistence type="predicted"/>
<dbReference type="InterPro" id="IPR000073">
    <property type="entry name" value="AB_hydrolase_1"/>
</dbReference>
<dbReference type="InterPro" id="IPR050471">
    <property type="entry name" value="AB_hydrolase"/>
</dbReference>